<feature type="compositionally biased region" description="Basic and acidic residues" evidence="1">
    <location>
        <begin position="81"/>
        <end position="90"/>
    </location>
</feature>
<gene>
    <name evidence="2" type="ORF">AVDCRST_MAG89-4628</name>
</gene>
<accession>A0A6J4MX80</accession>
<dbReference type="AlphaFoldDB" id="A0A6J4MX80"/>
<feature type="non-terminal residue" evidence="2">
    <location>
        <position position="90"/>
    </location>
</feature>
<name>A0A6J4MX80_9BACT</name>
<feature type="region of interest" description="Disordered" evidence="1">
    <location>
        <begin position="1"/>
        <end position="90"/>
    </location>
</feature>
<proteinExistence type="predicted"/>
<evidence type="ECO:0000313" key="2">
    <source>
        <dbReference type="EMBL" id="CAA9371437.1"/>
    </source>
</evidence>
<reference evidence="2" key="1">
    <citation type="submission" date="2020-02" db="EMBL/GenBank/DDBJ databases">
        <authorList>
            <person name="Meier V. D."/>
        </authorList>
    </citation>
    <scope>NUCLEOTIDE SEQUENCE</scope>
    <source>
        <strain evidence="2">AVDCRST_MAG89</strain>
    </source>
</reference>
<feature type="non-terminal residue" evidence="2">
    <location>
        <position position="1"/>
    </location>
</feature>
<sequence length="90" mass="9108">AELIAIRPAAGGRAHRPPRAGRDAAGGTLHHDAPPQGGARGRRLGGGGLGRARFGVAAGGTRGNGAHGHRGAAAHLPARVLPERNVRDRR</sequence>
<organism evidence="2">
    <name type="scientific">uncultured Gemmatimonadota bacterium</name>
    <dbReference type="NCBI Taxonomy" id="203437"/>
    <lineage>
        <taxon>Bacteria</taxon>
        <taxon>Pseudomonadati</taxon>
        <taxon>Gemmatimonadota</taxon>
        <taxon>environmental samples</taxon>
    </lineage>
</organism>
<evidence type="ECO:0000256" key="1">
    <source>
        <dbReference type="SAM" id="MobiDB-lite"/>
    </source>
</evidence>
<feature type="compositionally biased region" description="Low complexity" evidence="1">
    <location>
        <begin position="1"/>
        <end position="12"/>
    </location>
</feature>
<feature type="compositionally biased region" description="Gly residues" evidence="1">
    <location>
        <begin position="57"/>
        <end position="66"/>
    </location>
</feature>
<protein>
    <submittedName>
        <fullName evidence="2">Uncharacterized protein</fullName>
    </submittedName>
</protein>
<dbReference type="EMBL" id="CADCTV010000969">
    <property type="protein sequence ID" value="CAA9371437.1"/>
    <property type="molecule type" value="Genomic_DNA"/>
</dbReference>